<evidence type="ECO:0000256" key="3">
    <source>
        <dbReference type="ARBA" id="ARBA00022989"/>
    </source>
</evidence>
<dbReference type="GO" id="GO:0016020">
    <property type="term" value="C:membrane"/>
    <property type="evidence" value="ECO:0007669"/>
    <property type="project" value="UniProtKB-SubCell"/>
</dbReference>
<evidence type="ECO:0000256" key="6">
    <source>
        <dbReference type="SAM" id="MobiDB-lite"/>
    </source>
</evidence>
<feature type="transmembrane region" description="Helical" evidence="7">
    <location>
        <begin position="277"/>
        <end position="299"/>
    </location>
</feature>
<keyword evidence="10" id="KW-0675">Receptor</keyword>
<dbReference type="PANTHER" id="PTHR16518">
    <property type="entry name" value="G-PROTEIN COUPLED RECEPTOR 153, 162"/>
    <property type="match status" value="1"/>
</dbReference>
<feature type="transmembrane region" description="Helical" evidence="7">
    <location>
        <begin position="12"/>
        <end position="32"/>
    </location>
</feature>
<dbReference type="PANTHER" id="PTHR16518:SF5">
    <property type="entry name" value="G-PROTEIN COUPLED RECEPTOR 153-RELATED"/>
    <property type="match status" value="1"/>
</dbReference>
<feature type="domain" description="G-protein coupled receptors family 1 profile" evidence="8">
    <location>
        <begin position="24"/>
        <end position="253"/>
    </location>
</feature>
<feature type="region of interest" description="Disordered" evidence="6">
    <location>
        <begin position="351"/>
        <end position="425"/>
    </location>
</feature>
<dbReference type="KEGG" id="cfr:102521463"/>
<name>A0A8B8U9H6_CAMFR</name>
<dbReference type="InterPro" id="IPR000276">
    <property type="entry name" value="GPCR_Rhodpsn"/>
</dbReference>
<dbReference type="InterPro" id="IPR022335">
    <property type="entry name" value="GPR153"/>
</dbReference>
<feature type="transmembrane region" description="Helical" evidence="7">
    <location>
        <begin position="242"/>
        <end position="265"/>
    </location>
</feature>
<feature type="transmembrane region" description="Helical" evidence="7">
    <location>
        <begin position="168"/>
        <end position="196"/>
    </location>
</feature>
<dbReference type="InterPro" id="IPR022347">
    <property type="entry name" value="GCR_153/162"/>
</dbReference>
<dbReference type="GeneID" id="102521463"/>
<evidence type="ECO:0000256" key="4">
    <source>
        <dbReference type="ARBA" id="ARBA00023040"/>
    </source>
</evidence>
<dbReference type="PROSITE" id="PS50262">
    <property type="entry name" value="G_PROTEIN_RECEP_F1_2"/>
    <property type="match status" value="1"/>
</dbReference>
<keyword evidence="5 7" id="KW-0472">Membrane</keyword>
<feature type="compositionally biased region" description="Basic residues" evidence="6">
    <location>
        <begin position="465"/>
        <end position="474"/>
    </location>
</feature>
<dbReference type="SUPFAM" id="SSF81321">
    <property type="entry name" value="Family A G protein-coupled receptor-like"/>
    <property type="match status" value="1"/>
</dbReference>
<feature type="compositionally biased region" description="Low complexity" evidence="6">
    <location>
        <begin position="374"/>
        <end position="383"/>
    </location>
</feature>
<feature type="transmembrane region" description="Helical" evidence="7">
    <location>
        <begin position="127"/>
        <end position="148"/>
    </location>
</feature>
<feature type="region of interest" description="Disordered" evidence="6">
    <location>
        <begin position="443"/>
        <end position="474"/>
    </location>
</feature>
<evidence type="ECO:0000313" key="9">
    <source>
        <dbReference type="Proteomes" id="UP000694856"/>
    </source>
</evidence>
<gene>
    <name evidence="10" type="primary">GPR153</name>
</gene>
<feature type="transmembrane region" description="Helical" evidence="7">
    <location>
        <begin position="44"/>
        <end position="65"/>
    </location>
</feature>
<organism evidence="9 10">
    <name type="scientific">Camelus ferus</name>
    <name type="common">Wild bactrian camel</name>
    <name type="synonym">Camelus bactrianus ferus</name>
    <dbReference type="NCBI Taxonomy" id="419612"/>
    <lineage>
        <taxon>Eukaryota</taxon>
        <taxon>Metazoa</taxon>
        <taxon>Chordata</taxon>
        <taxon>Craniata</taxon>
        <taxon>Vertebrata</taxon>
        <taxon>Euteleostomi</taxon>
        <taxon>Mammalia</taxon>
        <taxon>Eutheria</taxon>
        <taxon>Laurasiatheria</taxon>
        <taxon>Artiodactyla</taxon>
        <taxon>Tylopoda</taxon>
        <taxon>Camelidae</taxon>
        <taxon>Camelus</taxon>
    </lineage>
</organism>
<dbReference type="Gene3D" id="1.20.1070.10">
    <property type="entry name" value="Rhodopsin 7-helix transmembrane proteins"/>
    <property type="match status" value="1"/>
</dbReference>
<reference evidence="10" key="1">
    <citation type="submission" date="2025-08" db="UniProtKB">
        <authorList>
            <consortium name="RefSeq"/>
        </authorList>
    </citation>
    <scope>IDENTIFICATION</scope>
    <source>
        <tissue evidence="10">Ear skin</tissue>
    </source>
</reference>
<accession>A0A8B8U9H6</accession>
<dbReference type="AlphaFoldDB" id="A0A8B8U9H6"/>
<feature type="region of interest" description="Disordered" evidence="6">
    <location>
        <begin position="568"/>
        <end position="663"/>
    </location>
</feature>
<keyword evidence="2 7" id="KW-0812">Transmembrane</keyword>
<dbReference type="Proteomes" id="UP000694856">
    <property type="component" value="Chromosome 13"/>
</dbReference>
<evidence type="ECO:0000256" key="7">
    <source>
        <dbReference type="SAM" id="Phobius"/>
    </source>
</evidence>
<evidence type="ECO:0000256" key="5">
    <source>
        <dbReference type="ARBA" id="ARBA00023136"/>
    </source>
</evidence>
<keyword evidence="9" id="KW-1185">Reference proteome</keyword>
<evidence type="ECO:0000259" key="8">
    <source>
        <dbReference type="PROSITE" id="PS50262"/>
    </source>
</evidence>
<evidence type="ECO:0000256" key="2">
    <source>
        <dbReference type="ARBA" id="ARBA00022692"/>
    </source>
</evidence>
<evidence type="ECO:0000256" key="1">
    <source>
        <dbReference type="ARBA" id="ARBA00004370"/>
    </source>
</evidence>
<dbReference type="Pfam" id="PF00001">
    <property type="entry name" value="7tm_1"/>
    <property type="match status" value="1"/>
</dbReference>
<feature type="transmembrane region" description="Helical" evidence="7">
    <location>
        <begin position="85"/>
        <end position="106"/>
    </location>
</feature>
<protein>
    <submittedName>
        <fullName evidence="10">Probable G-protein coupled receptor 153 isoform X1</fullName>
    </submittedName>
</protein>
<proteinExistence type="predicted"/>
<sequence length="696" mass="75167">MSDERRLPGSAVGWLACGGLSLLANAWGILSVGAKQKKWKPLEFLLCMLAATHMLNVAVPIATYAVVQLRRQRPDYEWNEGLCKVFVSTFYTLTLATCFSVTSLSYHRMWMVRWPVNYRLSNAKKQAVHTVMGIWMVSFILSALPAVGWHDTSERFYTHGCRFIVAEIGLGFGVCFLLLVGGSVAMGVVCTAIALFQTLAVQVGRRADRRAFTVPTIVVEDAQGKRRSSIDGSEPAKTSLQITGLVATIVVIYDCLMGFPVLVVSFSSLRADASAPWMALCVLWCSVTQALLLPIFLWACDRYRADLKAVWEKCMALMANNEDSDEGPAHATFLPRRRGRVGCGPVARVPATLGLRRGPGRPGAARRARPAPRQPAGLRGGRAPLPPAPSLGREPTVAPPPGSGRRPAPHPHFAPRQPAPPCRSRRPLRLGLAAAGRLRADGLRAGAADPAPPARPTRALPSPRRCPRRRPVRRGRGAPWRWWHATEPRASPGRACARRDPADRPECVVGRARGLARSGRRRRRRRRQHQQLLELSLRVVGLRHTALGLAGLGVLGLACSSLDRQAGRTARGAKAPKMPPWPGPCPGQAALSPPKAPRRASPPKATGQRLSASPGKWPLPRGTTAALDDHTGHGPAAGQGIPEQSEAGAWGKAGSARGSWAGSGVWGAQGQGYHWMEQKPSPAEATRLHPPFHSAL</sequence>
<dbReference type="RefSeq" id="XP_032350953.1">
    <property type="nucleotide sequence ID" value="XM_032495062.1"/>
</dbReference>
<keyword evidence="3 7" id="KW-1133">Transmembrane helix</keyword>
<dbReference type="InterPro" id="IPR017452">
    <property type="entry name" value="GPCR_Rhodpsn_7TM"/>
</dbReference>
<dbReference type="PROSITE" id="PS51257">
    <property type="entry name" value="PROKAR_LIPOPROTEIN"/>
    <property type="match status" value="1"/>
</dbReference>
<dbReference type="GO" id="GO:0004930">
    <property type="term" value="F:G protein-coupled receptor activity"/>
    <property type="evidence" value="ECO:0007669"/>
    <property type="project" value="UniProtKB-KW"/>
</dbReference>
<keyword evidence="4" id="KW-0297">G-protein coupled receptor</keyword>
<dbReference type="PRINTS" id="PR01992">
    <property type="entry name" value="GPR153"/>
</dbReference>
<comment type="subcellular location">
    <subcellularLocation>
        <location evidence="1">Membrane</location>
    </subcellularLocation>
</comment>
<keyword evidence="4" id="KW-0807">Transducer</keyword>
<dbReference type="CTD" id="387509"/>
<dbReference type="PRINTS" id="PR01991">
    <property type="entry name" value="GPR153GPR162"/>
</dbReference>
<evidence type="ECO:0000313" key="10">
    <source>
        <dbReference type="RefSeq" id="XP_032350953.1"/>
    </source>
</evidence>
<feature type="compositionally biased region" description="Low complexity" evidence="6">
    <location>
        <begin position="647"/>
        <end position="663"/>
    </location>
</feature>